<dbReference type="RefSeq" id="WP_318595287.1">
    <property type="nucleotide sequence ID" value="NZ_JAWSTH010000002.1"/>
</dbReference>
<dbReference type="EMBL" id="JAWSTH010000002">
    <property type="protein sequence ID" value="MDW5593026.1"/>
    <property type="molecule type" value="Genomic_DNA"/>
</dbReference>
<name>A0ABU4HI92_9ACTN</name>
<evidence type="ECO:0000313" key="1">
    <source>
        <dbReference type="EMBL" id="MDW5593026.1"/>
    </source>
</evidence>
<accession>A0ABU4HI92</accession>
<protein>
    <submittedName>
        <fullName evidence="1">Uncharacterized protein</fullName>
    </submittedName>
</protein>
<dbReference type="Proteomes" id="UP001284601">
    <property type="component" value="Unassembled WGS sequence"/>
</dbReference>
<comment type="caution">
    <text evidence="1">The sequence shown here is derived from an EMBL/GenBank/DDBJ whole genome shotgun (WGS) entry which is preliminary data.</text>
</comment>
<reference evidence="2" key="1">
    <citation type="submission" date="2023-07" db="EMBL/GenBank/DDBJ databases">
        <title>Conexibacter stalactiti sp. nov., isolated from stalactites in a lava cave and emended description of the genus Conexibacter.</title>
        <authorList>
            <person name="Lee S.D."/>
        </authorList>
    </citation>
    <scope>NUCLEOTIDE SEQUENCE [LARGE SCALE GENOMIC DNA]</scope>
    <source>
        <strain evidence="2">KCTC 39840</strain>
    </source>
</reference>
<gene>
    <name evidence="1" type="ORF">R7226_01665</name>
</gene>
<evidence type="ECO:0000313" key="2">
    <source>
        <dbReference type="Proteomes" id="UP001284601"/>
    </source>
</evidence>
<keyword evidence="2" id="KW-1185">Reference proteome</keyword>
<proteinExistence type="predicted"/>
<organism evidence="1 2">
    <name type="scientific">Conexibacter stalactiti</name>
    <dbReference type="NCBI Taxonomy" id="1940611"/>
    <lineage>
        <taxon>Bacteria</taxon>
        <taxon>Bacillati</taxon>
        <taxon>Actinomycetota</taxon>
        <taxon>Thermoleophilia</taxon>
        <taxon>Solirubrobacterales</taxon>
        <taxon>Conexibacteraceae</taxon>
        <taxon>Conexibacter</taxon>
    </lineage>
</organism>
<reference evidence="1 2" key="2">
    <citation type="submission" date="2023-10" db="EMBL/GenBank/DDBJ databases">
        <authorList>
            <person name="Han X.F."/>
        </authorList>
    </citation>
    <scope>NUCLEOTIDE SEQUENCE [LARGE SCALE GENOMIC DNA]</scope>
    <source>
        <strain evidence="1 2">KCTC 39840</strain>
    </source>
</reference>
<sequence length="54" mass="5785">MAPVSLSEFVERADEVWIYVREGRPCLGAAASPRFVDAAKSGSGRMAAGWEDIA</sequence>